<dbReference type="PRINTS" id="PR01754">
    <property type="entry name" value="SACTRNSFRASE"/>
</dbReference>
<evidence type="ECO:0000259" key="3">
    <source>
        <dbReference type="PROSITE" id="PS51186"/>
    </source>
</evidence>
<dbReference type="PROSITE" id="PS51186">
    <property type="entry name" value="GNAT"/>
    <property type="match status" value="1"/>
</dbReference>
<dbReference type="EMBL" id="RXTL01000035">
    <property type="protein sequence ID" value="RTS41655.1"/>
    <property type="molecule type" value="Genomic_DNA"/>
</dbReference>
<dbReference type="GO" id="GO:0016746">
    <property type="term" value="F:acyltransferase activity"/>
    <property type="evidence" value="ECO:0007669"/>
    <property type="project" value="UniProtKB-KW"/>
</dbReference>
<dbReference type="Pfam" id="PF00583">
    <property type="entry name" value="Acetyltransf_1"/>
    <property type="match status" value="1"/>
</dbReference>
<reference evidence="4 5" key="1">
    <citation type="submission" date="2018-12" db="EMBL/GenBank/DDBJ databases">
        <title>Pseudomonas aeruginosa Diversity Panel.</title>
        <authorList>
            <person name="Snesrud E."/>
            <person name="Mcgann P."/>
        </authorList>
    </citation>
    <scope>NUCLEOTIDE SEQUENCE [LARGE SCALE GENOMIC DNA]</scope>
    <source>
        <strain evidence="4 5">MRSN6241</strain>
    </source>
</reference>
<sequence length="152" mass="17189">MVDAEYAEPFDGTRTVPVEPPYQKAYGFDPDELAEYLDGLDSDLFVAELSGWPVGYVAVSHGWNHFAVIEDIAVDAHHRGSGIARRLMDAAVGWARRENLAGVRLETQSNNVTACRFYNRYGFKLGGYDRYLYSGIQPDRQEVAMFWYLLSP</sequence>
<keyword evidence="1" id="KW-0808">Transferase</keyword>
<evidence type="ECO:0000313" key="4">
    <source>
        <dbReference type="EMBL" id="RTS41655.1"/>
    </source>
</evidence>
<dbReference type="CDD" id="cd04301">
    <property type="entry name" value="NAT_SF"/>
    <property type="match status" value="1"/>
</dbReference>
<accession>A0ABD7JWC1</accession>
<keyword evidence="2" id="KW-0012">Acyltransferase</keyword>
<dbReference type="AlphaFoldDB" id="A0ABD7JWC1"/>
<dbReference type="InterPro" id="IPR016181">
    <property type="entry name" value="Acyl_CoA_acyltransferase"/>
</dbReference>
<dbReference type="InterPro" id="IPR008125">
    <property type="entry name" value="Streptothricin_AcTrfase"/>
</dbReference>
<dbReference type="SUPFAM" id="SSF55729">
    <property type="entry name" value="Acyl-CoA N-acyltransferases (Nat)"/>
    <property type="match status" value="1"/>
</dbReference>
<dbReference type="PANTHER" id="PTHR43877">
    <property type="entry name" value="AMINOALKYLPHOSPHONATE N-ACETYLTRANSFERASE-RELATED-RELATED"/>
    <property type="match status" value="1"/>
</dbReference>
<dbReference type="Proteomes" id="UP000276985">
    <property type="component" value="Unassembled WGS sequence"/>
</dbReference>
<dbReference type="PANTHER" id="PTHR43877:SF2">
    <property type="entry name" value="AMINOALKYLPHOSPHONATE N-ACETYLTRANSFERASE-RELATED"/>
    <property type="match status" value="1"/>
</dbReference>
<evidence type="ECO:0000256" key="1">
    <source>
        <dbReference type="ARBA" id="ARBA00022679"/>
    </source>
</evidence>
<feature type="domain" description="N-acetyltransferase" evidence="3">
    <location>
        <begin position="2"/>
        <end position="150"/>
    </location>
</feature>
<dbReference type="Gene3D" id="3.40.630.30">
    <property type="match status" value="1"/>
</dbReference>
<dbReference type="InterPro" id="IPR050832">
    <property type="entry name" value="Bact_Acetyltransf"/>
</dbReference>
<protein>
    <submittedName>
        <fullName evidence="4">GNAT family N-acetyltransferase</fullName>
    </submittedName>
</protein>
<dbReference type="InterPro" id="IPR000182">
    <property type="entry name" value="GNAT_dom"/>
</dbReference>
<name>A0ABD7JWC1_PSEAI</name>
<gene>
    <name evidence="4" type="ORF">DY940_26275</name>
</gene>
<proteinExistence type="predicted"/>
<organism evidence="4 5">
    <name type="scientific">Pseudomonas aeruginosa</name>
    <dbReference type="NCBI Taxonomy" id="287"/>
    <lineage>
        <taxon>Bacteria</taxon>
        <taxon>Pseudomonadati</taxon>
        <taxon>Pseudomonadota</taxon>
        <taxon>Gammaproteobacteria</taxon>
        <taxon>Pseudomonadales</taxon>
        <taxon>Pseudomonadaceae</taxon>
        <taxon>Pseudomonas</taxon>
    </lineage>
</organism>
<comment type="caution">
    <text evidence="4">The sequence shown here is derived from an EMBL/GenBank/DDBJ whole genome shotgun (WGS) entry which is preliminary data.</text>
</comment>
<evidence type="ECO:0000313" key="5">
    <source>
        <dbReference type="Proteomes" id="UP000276985"/>
    </source>
</evidence>
<evidence type="ECO:0000256" key="2">
    <source>
        <dbReference type="ARBA" id="ARBA00023315"/>
    </source>
</evidence>